<name>A0AAX4IE61_9PEZI</name>
<sequence>MLTSTHPFALLFSVPALGPTKCLSSVGLTGLLAFFTFCFRPGPPPIDSSYMVDSARKQEILAGQTCPYSPARPCPTTLHPPCNRSHHVFSSPGCGTLAHDKIPPWFKLPSSRRVEHPMLPARTHSYSWKSSRPRRPVLGLWTYTTYLPVCFPRWPAWLTPLLPGPSWHVLRWRPGCLDDVGVAPCKLNVVAGNDRHIPLSSSNFFSSIMAQFLTSILPNEGRRDDLFYVSLHTIDSTSLSLFRRESIHYIPPSPHP</sequence>
<keyword evidence="2" id="KW-1185">Reference proteome</keyword>
<accession>A0AAX4IE61</accession>
<dbReference type="GeneID" id="87943183"/>
<proteinExistence type="predicted"/>
<evidence type="ECO:0000313" key="1">
    <source>
        <dbReference type="EMBL" id="WQF81666.1"/>
    </source>
</evidence>
<dbReference type="AlphaFoldDB" id="A0AAX4IE61"/>
<evidence type="ECO:0000313" key="2">
    <source>
        <dbReference type="Proteomes" id="UP001322277"/>
    </source>
</evidence>
<protein>
    <submittedName>
        <fullName evidence="1">Uncharacterized protein</fullName>
    </submittedName>
</protein>
<gene>
    <name evidence="1" type="ORF">CDEST_06680</name>
</gene>
<dbReference type="RefSeq" id="XP_062778890.1">
    <property type="nucleotide sequence ID" value="XM_062922839.1"/>
</dbReference>
<dbReference type="Proteomes" id="UP001322277">
    <property type="component" value="Chromosome 4"/>
</dbReference>
<reference evidence="2" key="1">
    <citation type="journal article" date="2023" name="bioRxiv">
        <title>Complete genome of the Medicago anthracnose fungus, Colletotrichum destructivum, reveals a mini-chromosome-like region within a core chromosome.</title>
        <authorList>
            <person name="Lapalu N."/>
            <person name="Simon A."/>
            <person name="Lu A."/>
            <person name="Plaumann P.-L."/>
            <person name="Amselem J."/>
            <person name="Pigne S."/>
            <person name="Auger A."/>
            <person name="Koch C."/>
            <person name="Dallery J.-F."/>
            <person name="O'Connell R.J."/>
        </authorList>
    </citation>
    <scope>NUCLEOTIDE SEQUENCE [LARGE SCALE GENOMIC DNA]</scope>
    <source>
        <strain evidence="2">CBS 520.97</strain>
    </source>
</reference>
<dbReference type="EMBL" id="CP137308">
    <property type="protein sequence ID" value="WQF81666.1"/>
    <property type="molecule type" value="Genomic_DNA"/>
</dbReference>
<organism evidence="1 2">
    <name type="scientific">Colletotrichum destructivum</name>
    <dbReference type="NCBI Taxonomy" id="34406"/>
    <lineage>
        <taxon>Eukaryota</taxon>
        <taxon>Fungi</taxon>
        <taxon>Dikarya</taxon>
        <taxon>Ascomycota</taxon>
        <taxon>Pezizomycotina</taxon>
        <taxon>Sordariomycetes</taxon>
        <taxon>Hypocreomycetidae</taxon>
        <taxon>Glomerellales</taxon>
        <taxon>Glomerellaceae</taxon>
        <taxon>Colletotrichum</taxon>
        <taxon>Colletotrichum destructivum species complex</taxon>
    </lineage>
</organism>
<dbReference type="KEGG" id="cdet:87943183"/>